<dbReference type="Proteomes" id="UP001403385">
    <property type="component" value="Unassembled WGS sequence"/>
</dbReference>
<evidence type="ECO:0000313" key="2">
    <source>
        <dbReference type="Proteomes" id="UP001403385"/>
    </source>
</evidence>
<evidence type="ECO:0000313" key="1">
    <source>
        <dbReference type="EMBL" id="MEN7547952.1"/>
    </source>
</evidence>
<name>A0AAW9RWA3_9BACT</name>
<reference evidence="1 2" key="1">
    <citation type="submission" date="2024-04" db="EMBL/GenBank/DDBJ databases">
        <title>Novel genus in family Flammeovirgaceae.</title>
        <authorList>
            <person name="Nguyen T.H."/>
            <person name="Vuong T.Q."/>
            <person name="Le H."/>
            <person name="Kim S.-G."/>
        </authorList>
    </citation>
    <scope>NUCLEOTIDE SEQUENCE [LARGE SCALE GENOMIC DNA]</scope>
    <source>
        <strain evidence="1 2">JCM 23209</strain>
    </source>
</reference>
<dbReference type="AlphaFoldDB" id="A0AAW9RWA3"/>
<dbReference type="GO" id="GO:0016787">
    <property type="term" value="F:hydrolase activity"/>
    <property type="evidence" value="ECO:0007669"/>
    <property type="project" value="UniProtKB-KW"/>
</dbReference>
<dbReference type="InterPro" id="IPR023214">
    <property type="entry name" value="HAD_sf"/>
</dbReference>
<dbReference type="Gene3D" id="3.40.50.1000">
    <property type="entry name" value="HAD superfamily/HAD-like"/>
    <property type="match status" value="1"/>
</dbReference>
<protein>
    <submittedName>
        <fullName evidence="1">Hydrolase</fullName>
    </submittedName>
</protein>
<organism evidence="1 2">
    <name type="scientific">Rapidithrix thailandica</name>
    <dbReference type="NCBI Taxonomy" id="413964"/>
    <lineage>
        <taxon>Bacteria</taxon>
        <taxon>Pseudomonadati</taxon>
        <taxon>Bacteroidota</taxon>
        <taxon>Cytophagia</taxon>
        <taxon>Cytophagales</taxon>
        <taxon>Flammeovirgaceae</taxon>
        <taxon>Rapidithrix</taxon>
    </lineage>
</organism>
<gene>
    <name evidence="1" type="ORF">AAG747_08530</name>
</gene>
<dbReference type="SUPFAM" id="SSF56784">
    <property type="entry name" value="HAD-like"/>
    <property type="match status" value="1"/>
</dbReference>
<dbReference type="NCBIfam" id="NF046079">
    <property type="entry name" value="HAD_phos_BT0820"/>
    <property type="match status" value="1"/>
</dbReference>
<proteinExistence type="predicted"/>
<dbReference type="RefSeq" id="WP_346820734.1">
    <property type="nucleotide sequence ID" value="NZ_JBDKWZ010000004.1"/>
</dbReference>
<sequence>MEVNKQLKIAVDFDGTIVENKYPDIGPEMINAFEVLREMQAQGHRLILWTFRHGEELEEAVKFCRDRGVEFYAVNHSFPNESFDADLYSRKVDADVFIDDRSIGGFIGWQKVRQLLNPKSGEANFKVKGHKLKVLDIEAHSNYNKKLPFYKWLFKK</sequence>
<keyword evidence="1" id="KW-0378">Hydrolase</keyword>
<dbReference type="EMBL" id="JBDKWZ010000004">
    <property type="protein sequence ID" value="MEN7547952.1"/>
    <property type="molecule type" value="Genomic_DNA"/>
</dbReference>
<accession>A0AAW9RWA3</accession>
<keyword evidence="2" id="KW-1185">Reference proteome</keyword>
<comment type="caution">
    <text evidence="1">The sequence shown here is derived from an EMBL/GenBank/DDBJ whole genome shotgun (WGS) entry which is preliminary data.</text>
</comment>
<dbReference type="InterPro" id="IPR036412">
    <property type="entry name" value="HAD-like_sf"/>
</dbReference>